<reference evidence="2" key="2">
    <citation type="journal article" date="2021" name="Genome Biol. Evol.">
        <title>Developing a high-quality reference genome for a parasitic bivalve with doubly uniparental inheritance (Bivalvia: Unionida).</title>
        <authorList>
            <person name="Smith C.H."/>
        </authorList>
    </citation>
    <scope>NUCLEOTIDE SEQUENCE</scope>
    <source>
        <strain evidence="2">CHS0354</strain>
        <tissue evidence="2">Mantle</tissue>
    </source>
</reference>
<reference evidence="2" key="3">
    <citation type="submission" date="2023-05" db="EMBL/GenBank/DDBJ databases">
        <authorList>
            <person name="Smith C.H."/>
        </authorList>
    </citation>
    <scope>NUCLEOTIDE SEQUENCE</scope>
    <source>
        <strain evidence="2">CHS0354</strain>
        <tissue evidence="2">Mantle</tissue>
    </source>
</reference>
<evidence type="ECO:0000256" key="1">
    <source>
        <dbReference type="SAM" id="MobiDB-lite"/>
    </source>
</evidence>
<name>A0AAE0SW29_9BIVA</name>
<dbReference type="Proteomes" id="UP001195483">
    <property type="component" value="Unassembled WGS sequence"/>
</dbReference>
<evidence type="ECO:0000313" key="3">
    <source>
        <dbReference type="Proteomes" id="UP001195483"/>
    </source>
</evidence>
<dbReference type="EMBL" id="JAEAOA010000772">
    <property type="protein sequence ID" value="KAK3599270.1"/>
    <property type="molecule type" value="Genomic_DNA"/>
</dbReference>
<gene>
    <name evidence="2" type="ORF">CHS0354_012880</name>
</gene>
<accession>A0AAE0SW29</accession>
<comment type="caution">
    <text evidence="2">The sequence shown here is derived from an EMBL/GenBank/DDBJ whole genome shotgun (WGS) entry which is preliminary data.</text>
</comment>
<keyword evidence="3" id="KW-1185">Reference proteome</keyword>
<protein>
    <submittedName>
        <fullName evidence="2">Uncharacterized protein</fullName>
    </submittedName>
</protein>
<feature type="region of interest" description="Disordered" evidence="1">
    <location>
        <begin position="21"/>
        <end position="40"/>
    </location>
</feature>
<reference evidence="2" key="1">
    <citation type="journal article" date="2021" name="Genome Biol. Evol.">
        <title>A High-Quality Reference Genome for a Parasitic Bivalve with Doubly Uniparental Inheritance (Bivalvia: Unionida).</title>
        <authorList>
            <person name="Smith C.H."/>
        </authorList>
    </citation>
    <scope>NUCLEOTIDE SEQUENCE</scope>
    <source>
        <strain evidence="2">CHS0354</strain>
    </source>
</reference>
<dbReference type="AlphaFoldDB" id="A0AAE0SW29"/>
<organism evidence="2 3">
    <name type="scientific">Potamilus streckersoni</name>
    <dbReference type="NCBI Taxonomy" id="2493646"/>
    <lineage>
        <taxon>Eukaryota</taxon>
        <taxon>Metazoa</taxon>
        <taxon>Spiralia</taxon>
        <taxon>Lophotrochozoa</taxon>
        <taxon>Mollusca</taxon>
        <taxon>Bivalvia</taxon>
        <taxon>Autobranchia</taxon>
        <taxon>Heteroconchia</taxon>
        <taxon>Palaeoheterodonta</taxon>
        <taxon>Unionida</taxon>
        <taxon>Unionoidea</taxon>
        <taxon>Unionidae</taxon>
        <taxon>Ambleminae</taxon>
        <taxon>Lampsilini</taxon>
        <taxon>Potamilus</taxon>
    </lineage>
</organism>
<proteinExistence type="predicted"/>
<sequence length="117" mass="13738">MTQNEFRFEAAYNPGQGQRIVQKRWTNRRQTNKDETPKHQSLAHLSEDQFERLLKRALLARESCHKGGQMLDVLRHEVPYNLLYTGEAIGGCTFTMKKLCYWRAIEGRIYSVYNNSV</sequence>
<evidence type="ECO:0000313" key="2">
    <source>
        <dbReference type="EMBL" id="KAK3599270.1"/>
    </source>
</evidence>